<dbReference type="InterPro" id="IPR037124">
    <property type="entry name" value="Chaperonin_GroES_sf"/>
</dbReference>
<dbReference type="HOGENOM" id="CLU_132825_2_3_2"/>
<dbReference type="AlphaFoldDB" id="A0A0E3PAT9"/>
<evidence type="ECO:0000313" key="5">
    <source>
        <dbReference type="EMBL" id="AKB31207.1"/>
    </source>
</evidence>
<dbReference type="FunFam" id="2.30.33.40:FF:000001">
    <property type="entry name" value="10 kDa chaperonin"/>
    <property type="match status" value="1"/>
</dbReference>
<dbReference type="GO" id="GO:0051082">
    <property type="term" value="F:unfolded protein binding"/>
    <property type="evidence" value="ECO:0007669"/>
    <property type="project" value="TreeGrafter"/>
</dbReference>
<dbReference type="EMBL" id="CP009507">
    <property type="protein sequence ID" value="AKB31207.1"/>
    <property type="molecule type" value="Genomic_DNA"/>
</dbReference>
<dbReference type="Pfam" id="PF00166">
    <property type="entry name" value="Cpn10"/>
    <property type="match status" value="1"/>
</dbReference>
<comment type="subunit">
    <text evidence="3">Heptamer of 7 subunits arranged in a ring. Interacts with the chaperonin GroEL.</text>
</comment>
<keyword evidence="2 3" id="KW-0143">Chaperone</keyword>
<dbReference type="GO" id="GO:0005737">
    <property type="term" value="C:cytoplasm"/>
    <property type="evidence" value="ECO:0007669"/>
    <property type="project" value="UniProtKB-SubCell"/>
</dbReference>
<dbReference type="InterPro" id="IPR011032">
    <property type="entry name" value="GroES-like_sf"/>
</dbReference>
<reference evidence="5 6" key="1">
    <citation type="submission" date="2014-07" db="EMBL/GenBank/DDBJ databases">
        <title>Methanogenic archaea and the global carbon cycle.</title>
        <authorList>
            <person name="Henriksen J.R."/>
            <person name="Luke J."/>
            <person name="Reinhart S."/>
            <person name="Benedict M.N."/>
            <person name="Youngblut N.D."/>
            <person name="Metcalf M.E."/>
            <person name="Whitaker R.J."/>
            <person name="Metcalf W.W."/>
        </authorList>
    </citation>
    <scope>NUCLEOTIDE SEQUENCE [LARGE SCALE GENOMIC DNA]</scope>
    <source>
        <strain evidence="5 6">HI350</strain>
    </source>
</reference>
<gene>
    <name evidence="3" type="primary">groES</name>
    <name evidence="3" type="synonym">groS</name>
    <name evidence="5" type="ORF">MSSIH_0517</name>
</gene>
<dbReference type="GO" id="GO:0046872">
    <property type="term" value="F:metal ion binding"/>
    <property type="evidence" value="ECO:0007669"/>
    <property type="project" value="TreeGrafter"/>
</dbReference>
<accession>A0A0E3PAT9</accession>
<keyword evidence="3" id="KW-0963">Cytoplasm</keyword>
<dbReference type="InterPro" id="IPR018369">
    <property type="entry name" value="Chaprnonin_Cpn10_CS"/>
</dbReference>
<keyword evidence="5" id="KW-0346">Stress response</keyword>
<dbReference type="KEGG" id="msz:MSSIH_0517"/>
<dbReference type="GO" id="GO:0044183">
    <property type="term" value="F:protein folding chaperone"/>
    <property type="evidence" value="ECO:0007669"/>
    <property type="project" value="InterPro"/>
</dbReference>
<evidence type="ECO:0000256" key="4">
    <source>
        <dbReference type="RuleBase" id="RU003479"/>
    </source>
</evidence>
<evidence type="ECO:0000256" key="3">
    <source>
        <dbReference type="HAMAP-Rule" id="MF_00580"/>
    </source>
</evidence>
<evidence type="ECO:0000313" key="6">
    <source>
        <dbReference type="Proteomes" id="UP000033092"/>
    </source>
</evidence>
<dbReference type="GO" id="GO:0051087">
    <property type="term" value="F:protein-folding chaperone binding"/>
    <property type="evidence" value="ECO:0007669"/>
    <property type="project" value="TreeGrafter"/>
</dbReference>
<dbReference type="PRINTS" id="PR00297">
    <property type="entry name" value="CHAPERONIN10"/>
</dbReference>
<protein>
    <recommendedName>
        <fullName evidence="3">Co-chaperonin GroES</fullName>
    </recommendedName>
    <alternativeName>
        <fullName evidence="3">10 kDa chaperonin</fullName>
    </alternativeName>
    <alternativeName>
        <fullName evidence="3">Chaperonin-10</fullName>
        <shortName evidence="3">Cpn10</shortName>
    </alternativeName>
</protein>
<comment type="subcellular location">
    <subcellularLocation>
        <location evidence="3">Cytoplasm</location>
    </subcellularLocation>
</comment>
<evidence type="ECO:0000256" key="2">
    <source>
        <dbReference type="ARBA" id="ARBA00023186"/>
    </source>
</evidence>
<dbReference type="HAMAP" id="MF_00580">
    <property type="entry name" value="CH10"/>
    <property type="match status" value="1"/>
</dbReference>
<comment type="similarity">
    <text evidence="1 3 4">Belongs to the GroES chaperonin family.</text>
</comment>
<dbReference type="Gene3D" id="2.30.33.40">
    <property type="entry name" value="GroES chaperonin"/>
    <property type="match status" value="1"/>
</dbReference>
<dbReference type="GeneID" id="41604486"/>
<dbReference type="PROSITE" id="PS00681">
    <property type="entry name" value="CHAPERONINS_CPN10"/>
    <property type="match status" value="1"/>
</dbReference>
<comment type="function">
    <text evidence="3">Together with the chaperonin GroEL, plays an essential role in assisting protein folding. The GroEL-GroES system forms a nano-cage that allows encapsulation of the non-native substrate proteins and provides a physical environment optimized to promote and accelerate protein folding. GroES binds to the apical surface of the GroEL ring, thereby capping the opening of the GroEL channel.</text>
</comment>
<dbReference type="PANTHER" id="PTHR10772:SF63">
    <property type="entry name" value="20 KDA CHAPERONIN, CHLOROPLASTIC"/>
    <property type="match status" value="1"/>
</dbReference>
<dbReference type="SUPFAM" id="SSF50129">
    <property type="entry name" value="GroES-like"/>
    <property type="match status" value="1"/>
</dbReference>
<dbReference type="InterPro" id="IPR020818">
    <property type="entry name" value="Chaperonin_GroES"/>
</dbReference>
<dbReference type="CDD" id="cd00320">
    <property type="entry name" value="cpn10"/>
    <property type="match status" value="1"/>
</dbReference>
<dbReference type="GeneID" id="24859320"/>
<dbReference type="PANTHER" id="PTHR10772">
    <property type="entry name" value="10 KDA HEAT SHOCK PROTEIN"/>
    <property type="match status" value="1"/>
</dbReference>
<sequence>MIIRPIGERVLLKHQKKEEVTKGGIYIPESARQEKKEGIVLSVGTFEDGKELPLKKGDHVIYGGYQADEIEIDDEKYIFVDFKDILATVVEE</sequence>
<dbReference type="Proteomes" id="UP000033092">
    <property type="component" value="Chromosome"/>
</dbReference>
<organism evidence="5 6">
    <name type="scientific">Methanosarcina siciliae HI350</name>
    <dbReference type="NCBI Taxonomy" id="1434119"/>
    <lineage>
        <taxon>Archaea</taxon>
        <taxon>Methanobacteriati</taxon>
        <taxon>Methanobacteriota</taxon>
        <taxon>Stenosarchaea group</taxon>
        <taxon>Methanomicrobia</taxon>
        <taxon>Methanosarcinales</taxon>
        <taxon>Methanosarcinaceae</taxon>
        <taxon>Methanosarcina</taxon>
    </lineage>
</organism>
<dbReference type="GO" id="GO:0005524">
    <property type="term" value="F:ATP binding"/>
    <property type="evidence" value="ECO:0007669"/>
    <property type="project" value="InterPro"/>
</dbReference>
<proteinExistence type="inferred from homology"/>
<name>A0A0E3PAT9_9EURY</name>
<evidence type="ECO:0000256" key="1">
    <source>
        <dbReference type="ARBA" id="ARBA00006975"/>
    </source>
</evidence>
<dbReference type="RefSeq" id="WP_048169863.1">
    <property type="nucleotide sequence ID" value="NZ_CP009507.1"/>
</dbReference>
<dbReference type="NCBIfam" id="NF001539">
    <property type="entry name" value="PRK00364.3-5"/>
    <property type="match status" value="1"/>
</dbReference>
<dbReference type="PATRIC" id="fig|1434119.4.peg.663"/>
<dbReference type="SMART" id="SM00883">
    <property type="entry name" value="Cpn10"/>
    <property type="match status" value="1"/>
</dbReference>